<dbReference type="Gene3D" id="1.10.287.130">
    <property type="match status" value="1"/>
</dbReference>
<evidence type="ECO:0000259" key="13">
    <source>
        <dbReference type="PROSITE" id="PS50885"/>
    </source>
</evidence>
<evidence type="ECO:0000256" key="7">
    <source>
        <dbReference type="ARBA" id="ARBA00022777"/>
    </source>
</evidence>
<evidence type="ECO:0000256" key="8">
    <source>
        <dbReference type="ARBA" id="ARBA00022989"/>
    </source>
</evidence>
<feature type="domain" description="Histidine kinase" evidence="12">
    <location>
        <begin position="248"/>
        <end position="463"/>
    </location>
</feature>
<evidence type="ECO:0000256" key="9">
    <source>
        <dbReference type="ARBA" id="ARBA00023012"/>
    </source>
</evidence>
<evidence type="ECO:0000256" key="5">
    <source>
        <dbReference type="ARBA" id="ARBA00022679"/>
    </source>
</evidence>
<evidence type="ECO:0000256" key="11">
    <source>
        <dbReference type="SAM" id="Phobius"/>
    </source>
</evidence>
<sequence length="467" mass="52027">MGLKRSMKLRTFFVQYLLALFIGFLMIILIVTGLFLVLLQSGFIISVGDVEASIESQKNAIASAETVSADLIPNTCKYATVSAEGKFLSGNMTEAETSTAWDSIQKGRRSSWGFLGTGFIADCYFPIERKNEFCIVEYSSLSQFSPVILREHLPAPEIVLVWVIIVAFLVEIFLLSKIYGKKISRKLIPLENATEKIRGKDLAFDIQYSGIEEIDSALQSLDSMKAELKRSLEAQWKMEQTRKTQISALAHDLKTPLTVIRGNAEILDDTGQTAEQKECTLYIQKNAEQMEQYIQMLIDLSKVENEYPLKLESTITRAFLDNLYMQINALASMKQIRMETDETDLPDTLCLDASQISRAIINVASNAVDYSPERGTITFSTFNDGQMICFQIVDAGKGFSLTDLKNATNQFYQGDSSRSSKFHYGMGLFIADSIVRQHGGTLTLENKSSTGGGMVIIKIPIQPQGSK</sequence>
<evidence type="ECO:0000313" key="14">
    <source>
        <dbReference type="EMBL" id="MBE6832150.1"/>
    </source>
</evidence>
<evidence type="ECO:0000256" key="3">
    <source>
        <dbReference type="ARBA" id="ARBA00012438"/>
    </source>
</evidence>
<keyword evidence="9" id="KW-0902">Two-component regulatory system</keyword>
<dbReference type="Gene3D" id="3.30.565.10">
    <property type="entry name" value="Histidine kinase-like ATPase, C-terminal domain"/>
    <property type="match status" value="1"/>
</dbReference>
<evidence type="ECO:0000256" key="10">
    <source>
        <dbReference type="ARBA" id="ARBA00023136"/>
    </source>
</evidence>
<dbReference type="EC" id="2.7.13.3" evidence="3"/>
<dbReference type="InterPro" id="IPR005467">
    <property type="entry name" value="His_kinase_dom"/>
</dbReference>
<dbReference type="InterPro" id="IPR050398">
    <property type="entry name" value="HssS/ArlS-like"/>
</dbReference>
<feature type="transmembrane region" description="Helical" evidence="11">
    <location>
        <begin position="159"/>
        <end position="179"/>
    </location>
</feature>
<accession>A0A928KUF1</accession>
<dbReference type="InterPro" id="IPR036890">
    <property type="entry name" value="HATPase_C_sf"/>
</dbReference>
<keyword evidence="10 11" id="KW-0472">Membrane</keyword>
<keyword evidence="8 11" id="KW-1133">Transmembrane helix</keyword>
<dbReference type="PROSITE" id="PS50109">
    <property type="entry name" value="HIS_KIN"/>
    <property type="match status" value="1"/>
</dbReference>
<organism evidence="14 15">
    <name type="scientific">Faecalispora sporosphaeroides</name>
    <dbReference type="NCBI Taxonomy" id="1549"/>
    <lineage>
        <taxon>Bacteria</taxon>
        <taxon>Bacillati</taxon>
        <taxon>Bacillota</taxon>
        <taxon>Clostridia</taxon>
        <taxon>Eubacteriales</taxon>
        <taxon>Oscillospiraceae</taxon>
        <taxon>Faecalispora</taxon>
    </lineage>
</organism>
<gene>
    <name evidence="14" type="ORF">E7512_00965</name>
</gene>
<keyword evidence="7 14" id="KW-0418">Kinase</keyword>
<dbReference type="InterPro" id="IPR003661">
    <property type="entry name" value="HisK_dim/P_dom"/>
</dbReference>
<feature type="domain" description="HAMP" evidence="13">
    <location>
        <begin position="181"/>
        <end position="233"/>
    </location>
</feature>
<dbReference type="GO" id="GO:0000155">
    <property type="term" value="F:phosphorelay sensor kinase activity"/>
    <property type="evidence" value="ECO:0007669"/>
    <property type="project" value="InterPro"/>
</dbReference>
<dbReference type="PROSITE" id="PS50885">
    <property type="entry name" value="HAMP"/>
    <property type="match status" value="1"/>
</dbReference>
<keyword evidence="5" id="KW-0808">Transferase</keyword>
<dbReference type="InterPro" id="IPR003660">
    <property type="entry name" value="HAMP_dom"/>
</dbReference>
<dbReference type="PRINTS" id="PR01780">
    <property type="entry name" value="LANTIREGPROT"/>
</dbReference>
<evidence type="ECO:0000256" key="2">
    <source>
        <dbReference type="ARBA" id="ARBA00004141"/>
    </source>
</evidence>
<evidence type="ECO:0000256" key="1">
    <source>
        <dbReference type="ARBA" id="ARBA00000085"/>
    </source>
</evidence>
<comment type="caution">
    <text evidence="14">The sequence shown here is derived from an EMBL/GenBank/DDBJ whole genome shotgun (WGS) entry which is preliminary data.</text>
</comment>
<dbReference type="SUPFAM" id="SSF47384">
    <property type="entry name" value="Homodimeric domain of signal transducing histidine kinase"/>
    <property type="match status" value="1"/>
</dbReference>
<comment type="subcellular location">
    <subcellularLocation>
        <location evidence="2">Membrane</location>
        <topology evidence="2">Multi-pass membrane protein</topology>
    </subcellularLocation>
</comment>
<dbReference type="RefSeq" id="WP_326839710.1">
    <property type="nucleotide sequence ID" value="NZ_SVNY01000001.1"/>
</dbReference>
<name>A0A928KUF1_9FIRM</name>
<dbReference type="CDD" id="cd00082">
    <property type="entry name" value="HisKA"/>
    <property type="match status" value="1"/>
</dbReference>
<evidence type="ECO:0000313" key="15">
    <source>
        <dbReference type="Proteomes" id="UP000754750"/>
    </source>
</evidence>
<dbReference type="GO" id="GO:0005886">
    <property type="term" value="C:plasma membrane"/>
    <property type="evidence" value="ECO:0007669"/>
    <property type="project" value="TreeGrafter"/>
</dbReference>
<proteinExistence type="predicted"/>
<evidence type="ECO:0000259" key="12">
    <source>
        <dbReference type="PROSITE" id="PS50109"/>
    </source>
</evidence>
<dbReference type="PANTHER" id="PTHR45528">
    <property type="entry name" value="SENSOR HISTIDINE KINASE CPXA"/>
    <property type="match status" value="1"/>
</dbReference>
<dbReference type="Pfam" id="PF02518">
    <property type="entry name" value="HATPase_c"/>
    <property type="match status" value="1"/>
</dbReference>
<protein>
    <recommendedName>
        <fullName evidence="3">histidine kinase</fullName>
        <ecNumber evidence="3">2.7.13.3</ecNumber>
    </recommendedName>
</protein>
<dbReference type="InterPro" id="IPR036097">
    <property type="entry name" value="HisK_dim/P_sf"/>
</dbReference>
<dbReference type="AlphaFoldDB" id="A0A928KUF1"/>
<reference evidence="14" key="1">
    <citation type="submission" date="2019-04" db="EMBL/GenBank/DDBJ databases">
        <title>Evolution of Biomass-Degrading Anaerobic Consortia Revealed by Metagenomics.</title>
        <authorList>
            <person name="Peng X."/>
        </authorList>
    </citation>
    <scope>NUCLEOTIDE SEQUENCE</scope>
    <source>
        <strain evidence="14">SIG551</strain>
    </source>
</reference>
<dbReference type="SMART" id="SM00388">
    <property type="entry name" value="HisKA"/>
    <property type="match status" value="1"/>
</dbReference>
<dbReference type="Proteomes" id="UP000754750">
    <property type="component" value="Unassembled WGS sequence"/>
</dbReference>
<dbReference type="SUPFAM" id="SSF55874">
    <property type="entry name" value="ATPase domain of HSP90 chaperone/DNA topoisomerase II/histidine kinase"/>
    <property type="match status" value="1"/>
</dbReference>
<feature type="transmembrane region" description="Helical" evidence="11">
    <location>
        <begin position="12"/>
        <end position="39"/>
    </location>
</feature>
<dbReference type="SMART" id="SM00387">
    <property type="entry name" value="HATPase_c"/>
    <property type="match status" value="1"/>
</dbReference>
<dbReference type="PANTHER" id="PTHR45528:SF8">
    <property type="entry name" value="HISTIDINE KINASE"/>
    <property type="match status" value="1"/>
</dbReference>
<dbReference type="InterPro" id="IPR008358">
    <property type="entry name" value="Sig_transdc_His_kin/Pase_MprB"/>
</dbReference>
<dbReference type="InterPro" id="IPR003594">
    <property type="entry name" value="HATPase_dom"/>
</dbReference>
<evidence type="ECO:0000256" key="6">
    <source>
        <dbReference type="ARBA" id="ARBA00022692"/>
    </source>
</evidence>
<dbReference type="Pfam" id="PF00512">
    <property type="entry name" value="HisKA"/>
    <property type="match status" value="1"/>
</dbReference>
<comment type="catalytic activity">
    <reaction evidence="1">
        <text>ATP + protein L-histidine = ADP + protein N-phospho-L-histidine.</text>
        <dbReference type="EC" id="2.7.13.3"/>
    </reaction>
</comment>
<keyword evidence="4" id="KW-0597">Phosphoprotein</keyword>
<dbReference type="EMBL" id="SVNY01000001">
    <property type="protein sequence ID" value="MBE6832150.1"/>
    <property type="molecule type" value="Genomic_DNA"/>
</dbReference>
<keyword evidence="6 11" id="KW-0812">Transmembrane</keyword>
<evidence type="ECO:0000256" key="4">
    <source>
        <dbReference type="ARBA" id="ARBA00022553"/>
    </source>
</evidence>
<dbReference type="Gene3D" id="6.10.340.10">
    <property type="match status" value="1"/>
</dbReference>